<keyword evidence="3 8" id="KW-0436">Ligase</keyword>
<dbReference type="GO" id="GO:0032267">
    <property type="term" value="F:tRNA(Ile)-lysidine synthase activity"/>
    <property type="evidence" value="ECO:0007669"/>
    <property type="project" value="UniProtKB-EC"/>
</dbReference>
<dbReference type="Pfam" id="PF01171">
    <property type="entry name" value="ATP_bind_3"/>
    <property type="match status" value="1"/>
</dbReference>
<comment type="similarity">
    <text evidence="8">Belongs to the tRNA(Ile)-lysidine synthase family.</text>
</comment>
<protein>
    <recommendedName>
        <fullName evidence="8">tRNA(Ile)-lysidine synthase</fullName>
        <ecNumber evidence="8">6.3.4.19</ecNumber>
    </recommendedName>
    <alternativeName>
        <fullName evidence="8">tRNA(Ile)-2-lysyl-cytidine synthase</fullName>
    </alternativeName>
    <alternativeName>
        <fullName evidence="8">tRNA(Ile)-lysidine synthetase</fullName>
    </alternativeName>
</protein>
<dbReference type="InterPro" id="IPR012796">
    <property type="entry name" value="Lysidine-tRNA-synth_C"/>
</dbReference>
<evidence type="ECO:0000256" key="3">
    <source>
        <dbReference type="ARBA" id="ARBA00022598"/>
    </source>
</evidence>
<dbReference type="PANTHER" id="PTHR43033:SF1">
    <property type="entry name" value="TRNA(ILE)-LYSIDINE SYNTHASE-RELATED"/>
    <property type="match status" value="1"/>
</dbReference>
<feature type="domain" description="Lysidine-tRNA(Ile) synthetase C-terminal" evidence="9">
    <location>
        <begin position="378"/>
        <end position="450"/>
    </location>
</feature>
<dbReference type="Proteomes" id="UP000724149">
    <property type="component" value="Unassembled WGS sequence"/>
</dbReference>
<dbReference type="PANTHER" id="PTHR43033">
    <property type="entry name" value="TRNA(ILE)-LYSIDINE SYNTHASE-RELATED"/>
    <property type="match status" value="1"/>
</dbReference>
<comment type="catalytic activity">
    <reaction evidence="7 8">
        <text>cytidine(34) in tRNA(Ile2) + L-lysine + ATP = lysidine(34) in tRNA(Ile2) + AMP + diphosphate + H(+)</text>
        <dbReference type="Rhea" id="RHEA:43744"/>
        <dbReference type="Rhea" id="RHEA-COMP:10625"/>
        <dbReference type="Rhea" id="RHEA-COMP:10670"/>
        <dbReference type="ChEBI" id="CHEBI:15378"/>
        <dbReference type="ChEBI" id="CHEBI:30616"/>
        <dbReference type="ChEBI" id="CHEBI:32551"/>
        <dbReference type="ChEBI" id="CHEBI:33019"/>
        <dbReference type="ChEBI" id="CHEBI:82748"/>
        <dbReference type="ChEBI" id="CHEBI:83665"/>
        <dbReference type="ChEBI" id="CHEBI:456215"/>
        <dbReference type="EC" id="6.3.4.19"/>
    </reaction>
</comment>
<dbReference type="InterPro" id="IPR012795">
    <property type="entry name" value="tRNA_Ile_lys_synt_N"/>
</dbReference>
<evidence type="ECO:0000256" key="8">
    <source>
        <dbReference type="HAMAP-Rule" id="MF_01161"/>
    </source>
</evidence>
<keyword evidence="2 8" id="KW-0963">Cytoplasm</keyword>
<evidence type="ECO:0000313" key="10">
    <source>
        <dbReference type="EMBL" id="MBM6923351.1"/>
    </source>
</evidence>
<evidence type="ECO:0000256" key="6">
    <source>
        <dbReference type="ARBA" id="ARBA00022840"/>
    </source>
</evidence>
<keyword evidence="4 8" id="KW-0819">tRNA processing</keyword>
<evidence type="ECO:0000256" key="7">
    <source>
        <dbReference type="ARBA" id="ARBA00048539"/>
    </source>
</evidence>
<dbReference type="HAMAP" id="MF_01161">
    <property type="entry name" value="tRNA_Ile_lys_synt"/>
    <property type="match status" value="1"/>
</dbReference>
<dbReference type="EMBL" id="JACSNR010000005">
    <property type="protein sequence ID" value="MBM6923351.1"/>
    <property type="molecule type" value="Genomic_DNA"/>
</dbReference>
<dbReference type="Pfam" id="PF11734">
    <property type="entry name" value="TilS_C"/>
    <property type="match status" value="1"/>
</dbReference>
<sequence>MRDKVLDTIEKYEMIGQGDHVCAAVSGGADSAALLAFLLSLREPMGLTVTACHLNHCLRGAEADRDEAFVRELCQRWQVPLTVERVEVAELARQEHLSEETAGRKARYALFERLHRETGCKVATAHTLSDNMETVLFSIARGTGLRGMCGIQPVRDYLIRPLIAVTRQEVEAYCAENGIGFVTDSTNFSEEYTRNRIRLRLIPELYALNPALPEAFAHLIEAMGEGYELVSREAEQFLDTAESYRGHTACMAEAFLALPAAVRREVLSRMAVAEGGSLSHRQTGICTRLAAEGGASEIGGGVRFCSRGGRIWMERPAQPAEGFCFPVSPEAGEQRFFLPDGRKVCLIPLSCEFLEKIVKEQYNALKNVLDCGRIYGNIVLRSRNSGDRIRPAGRGVTKTLKKLLSEAGIPPERRDSLALLSDDRGLLWAEGFGCDERAAAVCPLQGDQYWMVCIEGKDYE</sequence>
<dbReference type="InterPro" id="IPR011063">
    <property type="entry name" value="TilS/TtcA_N"/>
</dbReference>
<keyword evidence="6 8" id="KW-0067">ATP-binding</keyword>
<evidence type="ECO:0000256" key="1">
    <source>
        <dbReference type="ARBA" id="ARBA00004496"/>
    </source>
</evidence>
<dbReference type="SMART" id="SM00977">
    <property type="entry name" value="TilS_C"/>
    <property type="match status" value="1"/>
</dbReference>
<evidence type="ECO:0000313" key="11">
    <source>
        <dbReference type="Proteomes" id="UP000724149"/>
    </source>
</evidence>
<dbReference type="SUPFAM" id="SSF52402">
    <property type="entry name" value="Adenine nucleotide alpha hydrolases-like"/>
    <property type="match status" value="1"/>
</dbReference>
<evidence type="ECO:0000256" key="4">
    <source>
        <dbReference type="ARBA" id="ARBA00022694"/>
    </source>
</evidence>
<accession>A0ABS2GP22</accession>
<comment type="caution">
    <text evidence="10">The sequence shown here is derived from an EMBL/GenBank/DDBJ whole genome shotgun (WGS) entry which is preliminary data.</text>
</comment>
<keyword evidence="5 8" id="KW-0547">Nucleotide-binding</keyword>
<feature type="binding site" evidence="8">
    <location>
        <begin position="26"/>
        <end position="31"/>
    </location>
    <ligand>
        <name>ATP</name>
        <dbReference type="ChEBI" id="CHEBI:30616"/>
    </ligand>
</feature>
<dbReference type="Gene3D" id="3.40.50.620">
    <property type="entry name" value="HUPs"/>
    <property type="match status" value="1"/>
</dbReference>
<dbReference type="EC" id="6.3.4.19" evidence="8"/>
<dbReference type="InterPro" id="IPR014729">
    <property type="entry name" value="Rossmann-like_a/b/a_fold"/>
</dbReference>
<dbReference type="InterPro" id="IPR012094">
    <property type="entry name" value="tRNA_Ile_lys_synt"/>
</dbReference>
<gene>
    <name evidence="8 10" type="primary">tilS</name>
    <name evidence="10" type="ORF">H9X81_06570</name>
</gene>
<proteinExistence type="inferred from homology"/>
<evidence type="ECO:0000256" key="5">
    <source>
        <dbReference type="ARBA" id="ARBA00022741"/>
    </source>
</evidence>
<comment type="function">
    <text evidence="8">Ligates lysine onto the cytidine present at position 34 of the AUA codon-specific tRNA(Ile) that contains the anticodon CAU, in an ATP-dependent manner. Cytidine is converted to lysidine, thus changing the amino acid specificity of the tRNA from methionine to isoleucine.</text>
</comment>
<evidence type="ECO:0000256" key="2">
    <source>
        <dbReference type="ARBA" id="ARBA00022490"/>
    </source>
</evidence>
<dbReference type="RefSeq" id="WP_204720719.1">
    <property type="nucleotide sequence ID" value="NZ_JACSNR010000005.1"/>
</dbReference>
<name>A0ABS2GP22_9FIRM</name>
<keyword evidence="11" id="KW-1185">Reference proteome</keyword>
<reference evidence="10 11" key="1">
    <citation type="journal article" date="2021" name="Sci. Rep.">
        <title>The distribution of antibiotic resistance genes in chicken gut microbiota commensals.</title>
        <authorList>
            <person name="Juricova H."/>
            <person name="Matiasovicova J."/>
            <person name="Kubasova T."/>
            <person name="Cejkova D."/>
            <person name="Rychlik I."/>
        </authorList>
    </citation>
    <scope>NUCLEOTIDE SEQUENCE [LARGE SCALE GENOMIC DNA]</scope>
    <source>
        <strain evidence="10 11">An564</strain>
    </source>
</reference>
<evidence type="ECO:0000259" key="9">
    <source>
        <dbReference type="SMART" id="SM00977"/>
    </source>
</evidence>
<dbReference type="NCBIfam" id="TIGR02433">
    <property type="entry name" value="lysidine_TilS_C"/>
    <property type="match status" value="1"/>
</dbReference>
<dbReference type="CDD" id="cd01992">
    <property type="entry name" value="TilS_N"/>
    <property type="match status" value="1"/>
</dbReference>
<comment type="subcellular location">
    <subcellularLocation>
        <location evidence="1 8">Cytoplasm</location>
    </subcellularLocation>
</comment>
<dbReference type="NCBIfam" id="TIGR02432">
    <property type="entry name" value="lysidine_TilS_N"/>
    <property type="match status" value="1"/>
</dbReference>
<dbReference type="SUPFAM" id="SSF56037">
    <property type="entry name" value="PheT/TilS domain"/>
    <property type="match status" value="1"/>
</dbReference>
<organism evidence="10 11">
    <name type="scientific">Hydrogenoanaerobacterium saccharovorans</name>
    <dbReference type="NCBI Taxonomy" id="474960"/>
    <lineage>
        <taxon>Bacteria</taxon>
        <taxon>Bacillati</taxon>
        <taxon>Bacillota</taxon>
        <taxon>Clostridia</taxon>
        <taxon>Eubacteriales</taxon>
        <taxon>Oscillospiraceae</taxon>
        <taxon>Hydrogenoanaerobacterium</taxon>
    </lineage>
</organism>
<comment type="domain">
    <text evidence="8">The N-terminal region contains the highly conserved SGGXDS motif, predicted to be a P-loop motif involved in ATP binding.</text>
</comment>